<dbReference type="STRING" id="94643.A0A2A9MIK6"/>
<dbReference type="Pfam" id="PF08585">
    <property type="entry name" value="RMI1_N_C"/>
    <property type="match status" value="1"/>
</dbReference>
<protein>
    <recommendedName>
        <fullName evidence="2">RecQ-mediated genome instability protein 1</fullName>
    </recommendedName>
</protein>
<organism evidence="5 6">
    <name type="scientific">Besnoitia besnoiti</name>
    <name type="common">Apicomplexan protozoan</name>
    <dbReference type="NCBI Taxonomy" id="94643"/>
    <lineage>
        <taxon>Eukaryota</taxon>
        <taxon>Sar</taxon>
        <taxon>Alveolata</taxon>
        <taxon>Apicomplexa</taxon>
        <taxon>Conoidasida</taxon>
        <taxon>Coccidia</taxon>
        <taxon>Eucoccidiorida</taxon>
        <taxon>Eimeriorina</taxon>
        <taxon>Sarcocystidae</taxon>
        <taxon>Besnoitia</taxon>
    </lineage>
</organism>
<dbReference type="Proteomes" id="UP000224006">
    <property type="component" value="Chromosome IV"/>
</dbReference>
<dbReference type="PANTHER" id="PTHR14790">
    <property type="entry name" value="RECQ-MEDIATED GENOME INSTABILITY PROTEIN 1 RMI1"/>
    <property type="match status" value="1"/>
</dbReference>
<keyword evidence="6" id="KW-1185">Reference proteome</keyword>
<comment type="caution">
    <text evidence="5">The sequence shown here is derived from an EMBL/GenBank/DDBJ whole genome shotgun (WGS) entry which is preliminary data.</text>
</comment>
<proteinExistence type="inferred from homology"/>
<dbReference type="PANTHER" id="PTHR14790:SF15">
    <property type="entry name" value="RECQ-MEDIATED GENOME INSTABILITY PROTEIN 1"/>
    <property type="match status" value="1"/>
</dbReference>
<evidence type="ECO:0000259" key="4">
    <source>
        <dbReference type="Pfam" id="PF08585"/>
    </source>
</evidence>
<dbReference type="AlphaFoldDB" id="A0A2A9MIK6"/>
<sequence>MSASALDAHAQRICEGLQAKGLLATPEWTRRECRRLLSSPQSSPHFSSASSTSRGTLAFPDLTEEKLGDAFLRSEFAESAQPSLPAGVCALERGALEGVHLLEVLEAANLNESRKARTRLAPSKNRFLKVVLSDGHTSVAAVEYRPIPAFSEATLQPGAKLLVCGAPPVRRGLVFLQQAHVRVVWGGAAPAEEAAGAGEAKEEAPSANRAGGRVDAKRETVVAELDPTRPLAERPYAASCASSAAAAEDPTPAIRSEKIRQATPLSSSRDGRQLSLRSEVRGCFVPEAASFGRPPSERLRGGAPNGVASEVHVSRPQTALSGVSASRVHTSRRHGGDAMATRCAPTAADGAGHGVPGGPHAGPGPRASSALPVHLMERNRTAAALPMEDADIEELADLALEDLEDLAVSGETFAGAFDSVCVVASPNRDAASSEASSREKACSGATSAASHNPALRLACAASNPARAATGPAGGRRVSVHSVSSESAEEAEAGAREARAPRQARASPLREAPAEDFEDAKGRRLPVDSNSSSSSSEACVAARSPPSLSPSPAPPRGLPVKSRATREEPPSESETPSMKASALSCGRNASGSREWWVFAAVTDAKWMTGVREIQGRKRVYSERGQFESAATGPAPGRPAAGKCTYTAGGLWRLALSDGSLSGYVAFVRNDLLPVLLPALCAGGADGVVDAAHSAHSSPLASVSREVVKLALLSLQGHFRLTGAAETSLWPGETLKKEPRVASASARPPATSPEPEGAPAGATRAGGEFAWLVVSGFETHLSVSDLDRELSELLDAFDAQCIDLKSSAQTGGSAQTANNHEAKGRESPQARSSKGTH</sequence>
<dbReference type="KEGG" id="bbes:BESB_054470"/>
<dbReference type="GO" id="GO:0000724">
    <property type="term" value="P:double-strand break repair via homologous recombination"/>
    <property type="evidence" value="ECO:0007669"/>
    <property type="project" value="TreeGrafter"/>
</dbReference>
<feature type="region of interest" description="Disordered" evidence="3">
    <location>
        <begin position="729"/>
        <end position="761"/>
    </location>
</feature>
<feature type="compositionally biased region" description="Basic and acidic residues" evidence="3">
    <location>
        <begin position="212"/>
        <end position="221"/>
    </location>
</feature>
<feature type="region of interest" description="Disordered" evidence="3">
    <location>
        <begin position="805"/>
        <end position="835"/>
    </location>
</feature>
<feature type="region of interest" description="Disordered" evidence="3">
    <location>
        <begin position="465"/>
        <end position="584"/>
    </location>
</feature>
<dbReference type="InterPro" id="IPR042470">
    <property type="entry name" value="RMI1_N_C_sf"/>
</dbReference>
<dbReference type="GO" id="GO:0000712">
    <property type="term" value="P:resolution of meiotic recombination intermediates"/>
    <property type="evidence" value="ECO:0007669"/>
    <property type="project" value="TreeGrafter"/>
</dbReference>
<gene>
    <name evidence="5" type="ORF">BESB_054470</name>
</gene>
<feature type="compositionally biased region" description="Low complexity" evidence="3">
    <location>
        <begin position="237"/>
        <end position="247"/>
    </location>
</feature>
<feature type="region of interest" description="Disordered" evidence="3">
    <location>
        <begin position="288"/>
        <end position="339"/>
    </location>
</feature>
<dbReference type="Gene3D" id="2.40.50.770">
    <property type="entry name" value="RecQ-mediated genome instability protein Rmi1, C-terminal domain"/>
    <property type="match status" value="1"/>
</dbReference>
<evidence type="ECO:0000313" key="6">
    <source>
        <dbReference type="Proteomes" id="UP000224006"/>
    </source>
</evidence>
<feature type="compositionally biased region" description="Low complexity" evidence="3">
    <location>
        <begin position="465"/>
        <end position="485"/>
    </location>
</feature>
<evidence type="ECO:0000256" key="3">
    <source>
        <dbReference type="SAM" id="MobiDB-lite"/>
    </source>
</evidence>
<feature type="compositionally biased region" description="Low complexity" evidence="3">
    <location>
        <begin position="739"/>
        <end position="753"/>
    </location>
</feature>
<feature type="region of interest" description="Disordered" evidence="3">
    <location>
        <begin position="38"/>
        <end position="58"/>
    </location>
</feature>
<dbReference type="RefSeq" id="XP_029219805.1">
    <property type="nucleotide sequence ID" value="XM_029363882.1"/>
</dbReference>
<dbReference type="VEuPathDB" id="ToxoDB:BESB_054470"/>
<dbReference type="InterPro" id="IPR013894">
    <property type="entry name" value="RMI1_OB"/>
</dbReference>
<evidence type="ECO:0000313" key="5">
    <source>
        <dbReference type="EMBL" id="PFH35796.1"/>
    </source>
</evidence>
<dbReference type="GO" id="GO:0031422">
    <property type="term" value="C:RecQ family helicase-topoisomerase III complex"/>
    <property type="evidence" value="ECO:0007669"/>
    <property type="project" value="TreeGrafter"/>
</dbReference>
<feature type="compositionally biased region" description="Pro residues" evidence="3">
    <location>
        <begin position="546"/>
        <end position="556"/>
    </location>
</feature>
<accession>A0A2A9MIK6</accession>
<dbReference type="EMBL" id="NWUJ01000004">
    <property type="protein sequence ID" value="PFH35796.1"/>
    <property type="molecule type" value="Genomic_DNA"/>
</dbReference>
<dbReference type="OrthoDB" id="332999at2759"/>
<evidence type="ECO:0000256" key="2">
    <source>
        <dbReference type="ARBA" id="ARBA00018987"/>
    </source>
</evidence>
<feature type="compositionally biased region" description="Polar residues" evidence="3">
    <location>
        <begin position="805"/>
        <end position="817"/>
    </location>
</feature>
<feature type="compositionally biased region" description="Low complexity" evidence="3">
    <location>
        <begin position="528"/>
        <end position="545"/>
    </location>
</feature>
<feature type="compositionally biased region" description="Low complexity" evidence="3">
    <location>
        <begin position="38"/>
        <end position="53"/>
    </location>
</feature>
<comment type="similarity">
    <text evidence="1">Belongs to the RMI1 family.</text>
</comment>
<name>A0A2A9MIK6_BESBE</name>
<feature type="compositionally biased region" description="Polar residues" evidence="3">
    <location>
        <begin position="315"/>
        <end position="328"/>
    </location>
</feature>
<evidence type="ECO:0000256" key="1">
    <source>
        <dbReference type="ARBA" id="ARBA00006395"/>
    </source>
</evidence>
<reference evidence="5 6" key="1">
    <citation type="submission" date="2017-09" db="EMBL/GenBank/DDBJ databases">
        <title>Genome sequencing of Besnoitia besnoiti strain Bb-Ger1.</title>
        <authorList>
            <person name="Schares G."/>
            <person name="Venepally P."/>
            <person name="Lorenzi H.A."/>
        </authorList>
    </citation>
    <scope>NUCLEOTIDE SEQUENCE [LARGE SCALE GENOMIC DNA]</scope>
    <source>
        <strain evidence="5 6">Bb-Ger1</strain>
    </source>
</reference>
<dbReference type="GO" id="GO:0016604">
    <property type="term" value="C:nuclear body"/>
    <property type="evidence" value="ECO:0007669"/>
    <property type="project" value="TreeGrafter"/>
</dbReference>
<feature type="domain" description="RecQ mediated genome instability protein 1 OB-fold" evidence="4">
    <location>
        <begin position="113"/>
        <end position="189"/>
    </location>
</feature>
<dbReference type="GeneID" id="40310376"/>
<feature type="region of interest" description="Disordered" evidence="3">
    <location>
        <begin position="195"/>
        <end position="274"/>
    </location>
</feature>